<feature type="domain" description="DUF7373" evidence="1">
    <location>
        <begin position="48"/>
        <end position="227"/>
    </location>
</feature>
<evidence type="ECO:0000313" key="4">
    <source>
        <dbReference type="Proteomes" id="UP000063789"/>
    </source>
</evidence>
<dbReference type="InterPro" id="IPR055797">
    <property type="entry name" value="DUF7373"/>
</dbReference>
<dbReference type="InterPro" id="IPR056463">
    <property type="entry name" value="DUF7373_C"/>
</dbReference>
<evidence type="ECO:0000259" key="1">
    <source>
        <dbReference type="Pfam" id="PF24088"/>
    </source>
</evidence>
<dbReference type="Pfam" id="PF24088">
    <property type="entry name" value="DUF7373"/>
    <property type="match status" value="1"/>
</dbReference>
<proteinExistence type="predicted"/>
<dbReference type="EMBL" id="CP011853">
    <property type="protein sequence ID" value="ALG84968.1"/>
    <property type="molecule type" value="Genomic_DNA"/>
</dbReference>
<evidence type="ECO:0000259" key="2">
    <source>
        <dbReference type="Pfam" id="PF24092"/>
    </source>
</evidence>
<evidence type="ECO:0000313" key="3">
    <source>
        <dbReference type="EMBL" id="ALG84968.1"/>
    </source>
</evidence>
<dbReference type="STRING" id="1136941.ACH46_11250"/>
<reference evidence="3 4" key="2">
    <citation type="journal article" date="2017" name="Int. J. Syst. Evol. Microbiol.">
        <title>Gordonia phthalatica sp. nov., a di-n-butyl phthalate-degrading bacterium isolated from activated sludge.</title>
        <authorList>
            <person name="Jin D."/>
            <person name="Kong X."/>
            <person name="Jia M."/>
            <person name="Yu X."/>
            <person name="Wang X."/>
            <person name="Zhuang X."/>
            <person name="Deng Y."/>
            <person name="Bai Z."/>
        </authorList>
    </citation>
    <scope>NUCLEOTIDE SEQUENCE [LARGE SCALE GENOMIC DNA]</scope>
    <source>
        <strain evidence="3 4">QH-11</strain>
    </source>
</reference>
<protein>
    <submittedName>
        <fullName evidence="3">Uncharacterized protein</fullName>
    </submittedName>
</protein>
<dbReference type="Proteomes" id="UP000063789">
    <property type="component" value="Chromosome"/>
</dbReference>
<gene>
    <name evidence="3" type="ORF">ACH46_11250</name>
</gene>
<accession>A0A0N9MRC0</accession>
<reference evidence="4" key="1">
    <citation type="submission" date="2015-06" db="EMBL/GenBank/DDBJ databases">
        <title>Complete genome sequence and metabolic analysis of phthalate degradation pathway in Gordonia sp. QH-11.</title>
        <authorList>
            <person name="Jin D."/>
            <person name="Kong X."/>
            <person name="Bai Z."/>
        </authorList>
    </citation>
    <scope>NUCLEOTIDE SEQUENCE [LARGE SCALE GENOMIC DNA]</scope>
    <source>
        <strain evidence="4">QH-11</strain>
    </source>
</reference>
<dbReference type="KEGG" id="goq:ACH46_11250"/>
<organism evidence="3 4">
    <name type="scientific">Gordonia phthalatica</name>
    <dbReference type="NCBI Taxonomy" id="1136941"/>
    <lineage>
        <taxon>Bacteria</taxon>
        <taxon>Bacillati</taxon>
        <taxon>Actinomycetota</taxon>
        <taxon>Actinomycetes</taxon>
        <taxon>Mycobacteriales</taxon>
        <taxon>Gordoniaceae</taxon>
        <taxon>Gordonia</taxon>
    </lineage>
</organism>
<dbReference type="AlphaFoldDB" id="A0A0N9MRC0"/>
<dbReference type="Pfam" id="PF24092">
    <property type="entry name" value="DUF7373_C"/>
    <property type="match status" value="1"/>
</dbReference>
<sequence length="383" mass="41313">MTALVVALSTVALVGCEVRGTAQRTALDIDAGQYKTVKSDAGIGTPAWMAGAELGAYVPYPAEIDERLDHARLGTSPLGTLDQLAEFVDGVEDVPENKKFQFGFLTESLDEAVKLSRSLMLGVLRYPDEGTARAAAAATAEANLAARIAQDKKFDNDGRRRLSEPAGFPAGAKLIQGRDSIGTISMMLLVPHGRDVLLMDYYNSYTSETEALDTLKRAVGLMTDRIEGAGGVDVASSMRNVDVVELTVPFRSGVDPLMKFEGTAALRKAYAHSYNYSPRVLKILTAAGVDVVGQRETAVFRAASKVKAEGLQKAFVDFEGDSWKRVGTPRDLPIADCAKTDDLFQPFQCTVVVGRYYATGSAKKLLDAQQKISAQYLILKERG</sequence>
<dbReference type="PATRIC" id="fig|1136941.3.peg.2296"/>
<name>A0A0N9MRC0_9ACTN</name>
<feature type="domain" description="DUF7373" evidence="2">
    <location>
        <begin position="268"/>
        <end position="380"/>
    </location>
</feature>
<keyword evidence="4" id="KW-1185">Reference proteome</keyword>